<protein>
    <submittedName>
        <fullName evidence="2">Uncharacterized protein</fullName>
    </submittedName>
</protein>
<keyword evidence="3" id="KW-1185">Reference proteome</keyword>
<gene>
    <name evidence="2" type="ORF">MATL_G00098070</name>
</gene>
<reference evidence="2" key="1">
    <citation type="submission" date="2021-01" db="EMBL/GenBank/DDBJ databases">
        <authorList>
            <person name="Zahm M."/>
            <person name="Roques C."/>
            <person name="Cabau C."/>
            <person name="Klopp C."/>
            <person name="Donnadieu C."/>
            <person name="Jouanno E."/>
            <person name="Lampietro C."/>
            <person name="Louis A."/>
            <person name="Herpin A."/>
            <person name="Echchiki A."/>
            <person name="Berthelot C."/>
            <person name="Parey E."/>
            <person name="Roest-Crollius H."/>
            <person name="Braasch I."/>
            <person name="Postlethwait J."/>
            <person name="Bobe J."/>
            <person name="Montfort J."/>
            <person name="Bouchez O."/>
            <person name="Begum T."/>
            <person name="Mejri S."/>
            <person name="Adams A."/>
            <person name="Chen W.-J."/>
            <person name="Guiguen Y."/>
        </authorList>
    </citation>
    <scope>NUCLEOTIDE SEQUENCE</scope>
    <source>
        <strain evidence="2">YG-15Mar2019-1</strain>
        <tissue evidence="2">Brain</tissue>
    </source>
</reference>
<dbReference type="Proteomes" id="UP001046870">
    <property type="component" value="Chromosome 7"/>
</dbReference>
<evidence type="ECO:0000313" key="2">
    <source>
        <dbReference type="EMBL" id="KAG7473647.1"/>
    </source>
</evidence>
<evidence type="ECO:0000256" key="1">
    <source>
        <dbReference type="SAM" id="MobiDB-lite"/>
    </source>
</evidence>
<evidence type="ECO:0000313" key="3">
    <source>
        <dbReference type="Proteomes" id="UP001046870"/>
    </source>
</evidence>
<dbReference type="EMBL" id="JAFDVH010000007">
    <property type="protein sequence ID" value="KAG7473647.1"/>
    <property type="molecule type" value="Genomic_DNA"/>
</dbReference>
<name>A0A9D3T6N0_MEGAT</name>
<comment type="caution">
    <text evidence="2">The sequence shown here is derived from an EMBL/GenBank/DDBJ whole genome shotgun (WGS) entry which is preliminary data.</text>
</comment>
<feature type="region of interest" description="Disordered" evidence="1">
    <location>
        <begin position="104"/>
        <end position="125"/>
    </location>
</feature>
<feature type="compositionally biased region" description="Polar residues" evidence="1">
    <location>
        <begin position="108"/>
        <end position="125"/>
    </location>
</feature>
<feature type="region of interest" description="Disordered" evidence="1">
    <location>
        <begin position="44"/>
        <end position="66"/>
    </location>
</feature>
<organism evidence="2 3">
    <name type="scientific">Megalops atlanticus</name>
    <name type="common">Tarpon</name>
    <name type="synonym">Clupea gigantea</name>
    <dbReference type="NCBI Taxonomy" id="7932"/>
    <lineage>
        <taxon>Eukaryota</taxon>
        <taxon>Metazoa</taxon>
        <taxon>Chordata</taxon>
        <taxon>Craniata</taxon>
        <taxon>Vertebrata</taxon>
        <taxon>Euteleostomi</taxon>
        <taxon>Actinopterygii</taxon>
        <taxon>Neopterygii</taxon>
        <taxon>Teleostei</taxon>
        <taxon>Elopiformes</taxon>
        <taxon>Megalopidae</taxon>
        <taxon>Megalops</taxon>
    </lineage>
</organism>
<sequence>MAEAADCIGDSSALPVHSAVDSATVMMAPPTLEDLTEEEDVFLPESNPAGQCPKKEKSPRNGSTVVQVSNEGPGETAMENQMENQFLHLAIRKQVSYRAVSPDKWKATNGNYEMDSSNWIQSAPL</sequence>
<dbReference type="AlphaFoldDB" id="A0A9D3T6N0"/>
<dbReference type="OrthoDB" id="8945100at2759"/>
<proteinExistence type="predicted"/>
<accession>A0A9D3T6N0</accession>